<keyword evidence="2" id="KW-0813">Transport</keyword>
<dbReference type="PANTHER" id="PTHR10283:SF92">
    <property type="entry name" value="LOW-AFFINITY PHOSPHATE TRANSPORTER PHO91"/>
    <property type="match status" value="1"/>
</dbReference>
<evidence type="ECO:0000256" key="1">
    <source>
        <dbReference type="ARBA" id="ARBA00004141"/>
    </source>
</evidence>
<dbReference type="PROSITE" id="PS51382">
    <property type="entry name" value="SPX"/>
    <property type="match status" value="1"/>
</dbReference>
<dbReference type="GO" id="GO:0005886">
    <property type="term" value="C:plasma membrane"/>
    <property type="evidence" value="ECO:0007669"/>
    <property type="project" value="TreeGrafter"/>
</dbReference>
<keyword evidence="4 7" id="KW-1133">Transmembrane helix</keyword>
<feature type="transmembrane region" description="Helical" evidence="7">
    <location>
        <begin position="596"/>
        <end position="617"/>
    </location>
</feature>
<evidence type="ECO:0000256" key="2">
    <source>
        <dbReference type="ARBA" id="ARBA00022448"/>
    </source>
</evidence>
<feature type="transmembrane region" description="Helical" evidence="7">
    <location>
        <begin position="397"/>
        <end position="425"/>
    </location>
</feature>
<feature type="transmembrane region" description="Helical" evidence="7">
    <location>
        <begin position="347"/>
        <end position="376"/>
    </location>
</feature>
<feature type="transmembrane region" description="Helical" evidence="7">
    <location>
        <begin position="445"/>
        <end position="472"/>
    </location>
</feature>
<dbReference type="EMBL" id="MCGN01000008">
    <property type="protein sequence ID" value="ORY93925.1"/>
    <property type="molecule type" value="Genomic_DNA"/>
</dbReference>
<protein>
    <submittedName>
        <fullName evidence="9">SPX domain-domain-containing protein</fullName>
    </submittedName>
</protein>
<dbReference type="GO" id="GO:0005315">
    <property type="term" value="F:phosphate transmembrane transporter activity"/>
    <property type="evidence" value="ECO:0007669"/>
    <property type="project" value="TreeGrafter"/>
</dbReference>
<feature type="transmembrane region" description="Helical" evidence="7">
    <location>
        <begin position="669"/>
        <end position="697"/>
    </location>
</feature>
<organism evidence="9 10">
    <name type="scientific">Syncephalastrum racemosum</name>
    <name type="common">Filamentous fungus</name>
    <dbReference type="NCBI Taxonomy" id="13706"/>
    <lineage>
        <taxon>Eukaryota</taxon>
        <taxon>Fungi</taxon>
        <taxon>Fungi incertae sedis</taxon>
        <taxon>Mucoromycota</taxon>
        <taxon>Mucoromycotina</taxon>
        <taxon>Mucoromycetes</taxon>
        <taxon>Mucorales</taxon>
        <taxon>Syncephalastraceae</taxon>
        <taxon>Syncephalastrum</taxon>
    </lineage>
</organism>
<evidence type="ECO:0000313" key="9">
    <source>
        <dbReference type="EMBL" id="ORY93925.1"/>
    </source>
</evidence>
<proteinExistence type="predicted"/>
<dbReference type="GO" id="GO:0006817">
    <property type="term" value="P:phosphate ion transport"/>
    <property type="evidence" value="ECO:0007669"/>
    <property type="project" value="TreeGrafter"/>
</dbReference>
<dbReference type="OrthoDB" id="10260443at2759"/>
<evidence type="ECO:0000256" key="5">
    <source>
        <dbReference type="ARBA" id="ARBA00023136"/>
    </source>
</evidence>
<dbReference type="Pfam" id="PF03600">
    <property type="entry name" value="CitMHS"/>
    <property type="match status" value="2"/>
</dbReference>
<feature type="transmembrane region" description="Helical" evidence="7">
    <location>
        <begin position="316"/>
        <end position="335"/>
    </location>
</feature>
<keyword evidence="3 7" id="KW-0812">Transmembrane</keyword>
<dbReference type="OMA" id="FYTERES"/>
<dbReference type="InterPro" id="IPR004331">
    <property type="entry name" value="SPX_dom"/>
</dbReference>
<dbReference type="GO" id="GO:0006797">
    <property type="term" value="P:polyphosphate metabolic process"/>
    <property type="evidence" value="ECO:0007669"/>
    <property type="project" value="TreeGrafter"/>
</dbReference>
<evidence type="ECO:0000313" key="10">
    <source>
        <dbReference type="Proteomes" id="UP000242180"/>
    </source>
</evidence>
<dbReference type="PANTHER" id="PTHR10283">
    <property type="entry name" value="SOLUTE CARRIER FAMILY 13 MEMBER"/>
    <property type="match status" value="1"/>
</dbReference>
<dbReference type="FunCoup" id="A0A1X2H615">
    <property type="interactions" value="169"/>
</dbReference>
<comment type="caution">
    <text evidence="9">The sequence shown here is derived from an EMBL/GenBank/DDBJ whole genome shotgun (WGS) entry which is preliminary data.</text>
</comment>
<feature type="transmembrane region" description="Helical" evidence="7">
    <location>
        <begin position="569"/>
        <end position="590"/>
    </location>
</feature>
<dbReference type="InterPro" id="IPR004680">
    <property type="entry name" value="Cit_transptr-like_dom"/>
</dbReference>
<feature type="region of interest" description="Disordered" evidence="6">
    <location>
        <begin position="104"/>
        <end position="158"/>
    </location>
</feature>
<evidence type="ECO:0000256" key="4">
    <source>
        <dbReference type="ARBA" id="ARBA00022989"/>
    </source>
</evidence>
<dbReference type="Pfam" id="PF03105">
    <property type="entry name" value="SPX"/>
    <property type="match status" value="2"/>
</dbReference>
<accession>A0A1X2H615</accession>
<dbReference type="STRING" id="13706.A0A1X2H615"/>
<feature type="transmembrane region" description="Helical" evidence="7">
    <location>
        <begin position="624"/>
        <end position="643"/>
    </location>
</feature>
<feature type="domain" description="SPX" evidence="8">
    <location>
        <begin position="1"/>
        <end position="218"/>
    </location>
</feature>
<reference evidence="9 10" key="1">
    <citation type="submission" date="2016-07" db="EMBL/GenBank/DDBJ databases">
        <title>Pervasive Adenine N6-methylation of Active Genes in Fungi.</title>
        <authorList>
            <consortium name="DOE Joint Genome Institute"/>
            <person name="Mondo S.J."/>
            <person name="Dannebaum R.O."/>
            <person name="Kuo R.C."/>
            <person name="Labutti K."/>
            <person name="Haridas S."/>
            <person name="Kuo A."/>
            <person name="Salamov A."/>
            <person name="Ahrendt S.R."/>
            <person name="Lipzen A."/>
            <person name="Sullivan W."/>
            <person name="Andreopoulos W.B."/>
            <person name="Clum A."/>
            <person name="Lindquist E."/>
            <person name="Daum C."/>
            <person name="Ramamoorthy G.K."/>
            <person name="Gryganskyi A."/>
            <person name="Culley D."/>
            <person name="Magnuson J.K."/>
            <person name="James T.Y."/>
            <person name="O'Malley M.A."/>
            <person name="Stajich J.E."/>
            <person name="Spatafora J.W."/>
            <person name="Visel A."/>
            <person name="Grigoriev I.V."/>
        </authorList>
    </citation>
    <scope>NUCLEOTIDE SEQUENCE [LARGE SCALE GENOMIC DNA]</scope>
    <source>
        <strain evidence="9 10">NRRL 2496</strain>
    </source>
</reference>
<name>A0A1X2H615_SYNRA</name>
<evidence type="ECO:0000259" key="8">
    <source>
        <dbReference type="PROSITE" id="PS51382"/>
    </source>
</evidence>
<dbReference type="CDD" id="cd14478">
    <property type="entry name" value="SPX_PHO87_PHO90_like"/>
    <property type="match status" value="1"/>
</dbReference>
<gene>
    <name evidence="9" type="ORF">BCR43DRAFT_477364</name>
</gene>
<evidence type="ECO:0000256" key="3">
    <source>
        <dbReference type="ARBA" id="ARBA00022692"/>
    </source>
</evidence>
<dbReference type="InParanoid" id="A0A1X2H615"/>
<dbReference type="AlphaFoldDB" id="A0A1X2H615"/>
<sequence>MKFSHQLQFNAVPDWAEYYVPYSNLKKLVYSTERDRVTTYHARDDYENATEQTALFDDNAIDIDNSRFIQALDKALERIVNFYTKKEAELYDTMDGIMTEVERGVEDEGVSQGEEPPPPSFQRHRHTRSRSTSDFPRREFLPEGDDTLPPNIISQNTHDQDPEILFDDSEALRRRVVDLFVLLSELKSFVALNSTAFAKILKKYDKITNSEVKRHYTTNHVMKAYPFRTMTKQKLNARIQRTEKAYCSLTGHKDMDLAVDELKSHLRERIVWERNTVWRDMIGQERQIQSVGLHAAHPVVLYMPLLGTVQIDRAQIMHIIFLLASLTVFGILLHVETFPEIEQRRCLAILVFASMLWATEVMPLFATAMLVPALTITLRVMRSHEGVRLSAPEATRAVFSSMFSPVIMLLLGGFAIAGALSKYGIAKAMATFVLSRAGTRPSRVLLVNMLVATVASMWISNVAAPVLCFSLIQPILRTLPVDSSFGSCLILGIALASNLGGIASPISSPQNIIAIQNMTPPPSWAEWFAIAIPLCLVGTCIIWLWLLYNYQPEKHTPQIHKIRASHDPITFKQLFVILVTLITIVLWCLAHSFESVLGDMGVIAILPLVAFFGTGLLNKDDFNHFLWSVIMLAMGGIALGKAVQSSGLLHTIATHIQAWVTGFTPLQVLLVFSALVLVIATFISHTVAALIILPIVAEVGAEMPDPHPRVLVMGTAFVCSVAMGLPVSGFPNMNAISQENELGKPYLTTKDFIRNGVPASIFSMLCVTTIGYGLMTLLNL</sequence>
<keyword evidence="10" id="KW-1185">Reference proteome</keyword>
<feature type="transmembrane region" description="Helical" evidence="7">
    <location>
        <begin position="757"/>
        <end position="778"/>
    </location>
</feature>
<evidence type="ECO:0000256" key="7">
    <source>
        <dbReference type="SAM" id="Phobius"/>
    </source>
</evidence>
<evidence type="ECO:0000256" key="6">
    <source>
        <dbReference type="SAM" id="MobiDB-lite"/>
    </source>
</evidence>
<dbReference type="Proteomes" id="UP000242180">
    <property type="component" value="Unassembled WGS sequence"/>
</dbReference>
<feature type="transmembrane region" description="Helical" evidence="7">
    <location>
        <begin position="709"/>
        <end position="727"/>
    </location>
</feature>
<comment type="subcellular location">
    <subcellularLocation>
        <location evidence="1">Membrane</location>
        <topology evidence="1">Multi-pass membrane protein</topology>
    </subcellularLocation>
</comment>
<keyword evidence="5 7" id="KW-0472">Membrane</keyword>
<dbReference type="CDD" id="cd01115">
    <property type="entry name" value="SLC13_permease"/>
    <property type="match status" value="1"/>
</dbReference>
<feature type="transmembrane region" description="Helical" evidence="7">
    <location>
        <begin position="527"/>
        <end position="548"/>
    </location>
</feature>